<keyword evidence="3" id="KW-1185">Reference proteome</keyword>
<reference evidence="2 3" key="1">
    <citation type="submission" date="2020-01" db="EMBL/GenBank/DDBJ databases">
        <authorList>
            <person name="Alvaro L.E."/>
            <person name="Baker K.N."/>
            <person name="Baxter I.S."/>
            <person name="Brown M.R."/>
            <person name="Driscoll K.D."/>
            <person name="Elrubaie J.M."/>
            <person name="Feith S.L."/>
            <person name="Indihar D.F."/>
            <person name="Knoch V.T."/>
            <person name="Koirtyohann K.M."/>
            <person name="Kratz M.A."/>
            <person name="Lear A.H."/>
            <person name="Lindblom K.E."/>
            <person name="Marcus E.R."/>
            <person name="Murphy M.E."/>
            <person name="Sensor R."/>
            <person name="Sherman S.J."/>
            <person name="Swift V.R."/>
            <person name="White K.E."/>
            <person name="Wills S.J."/>
            <person name="Gatt S.M."/>
            <person name="Lohbauer S.A."/>
            <person name="Power T.R."/>
            <person name="Rosales K.A."/>
            <person name="Sisson B.M."/>
            <person name="Isern S."/>
            <person name="Michael S.F."/>
            <person name="Sunnen C.N."/>
            <person name="Garlena R.A."/>
            <person name="Russell D.A."/>
            <person name="Pope W.H."/>
            <person name="Jacobs-Sera D."/>
            <person name="Hatfull G.F."/>
        </authorList>
    </citation>
    <scope>NUCLEOTIDE SEQUENCE [LARGE SCALE GENOMIC DNA]</scope>
</reference>
<feature type="compositionally biased region" description="Basic and acidic residues" evidence="1">
    <location>
        <begin position="186"/>
        <end position="198"/>
    </location>
</feature>
<organism evidence="2 3">
    <name type="scientific">Gordonia phage Skog</name>
    <dbReference type="NCBI Taxonomy" id="2704033"/>
    <lineage>
        <taxon>Viruses</taxon>
        <taxon>Duplodnaviria</taxon>
        <taxon>Heunggongvirae</taxon>
        <taxon>Uroviricota</taxon>
        <taxon>Caudoviricetes</taxon>
        <taxon>Skogvirus</taxon>
        <taxon>Skogvirus Skog</taxon>
    </lineage>
</organism>
<dbReference type="CDD" id="cd00229">
    <property type="entry name" value="SGNH_hydrolase"/>
    <property type="match status" value="1"/>
</dbReference>
<accession>A0A6G6XKL6</accession>
<dbReference type="Gene3D" id="3.40.50.1110">
    <property type="entry name" value="SGNH hydrolase"/>
    <property type="match status" value="1"/>
</dbReference>
<feature type="compositionally biased region" description="Gly residues" evidence="1">
    <location>
        <begin position="121"/>
        <end position="130"/>
    </location>
</feature>
<feature type="region of interest" description="Disordered" evidence="1">
    <location>
        <begin position="260"/>
        <end position="392"/>
    </location>
</feature>
<dbReference type="InterPro" id="IPR036514">
    <property type="entry name" value="SGNH_hydro_sf"/>
</dbReference>
<sequence>MATIWVDGRGTGWRRPPGGGWWQIYDPDTDTWNYSPVAPPKKMRKVEAGEGWVPAGGSQIVARAVVGGKDTVVPVGPPGPRGLQGIPGEAGPPGPPGSPGPKGDPGAKGDPGDQGLQGPKGETGGPGPKGDQGDPGQQGLQGPKGDRGDPGPQGNQGLQGIQGIQGVKGDRGETGLQGLQGLQGPKGDKGDRGDKGDPGDTGLPGPEGQRGPAGTSVTIVDDVPTPAELPTDLTADDAGIGYVTQNDGHLWVWGGSSWTDVGPIRGPEGPQGPKGDPGSQGLKGDTGATGLKGDPGDPGPKGDPGDPGIQGPKGDTGDQGVQGQPGIQGTQGPKGDKGDQGNPGPKGDTGDTGATGEVGPRGFQGDPGPKGDKGDKGDPGDPGPEGPAGSTTIAGVTGLQAALDARQLTSQKGMANGYAGLGTDGKVPSGQLPAAPVTSVAGRTGAIALAKSDVGLSAVDNTADADKPLSTAQKAYVDTTTPKIADGAVISGPSNISGALGTWAPEAAGFVHLPHLFNDLAYNTLRGGAITITQNGNVLSPGSASRVFEPNTTALSIALVDKATDVFVIEVDLWTAFRYGTVAGIAMPAGFRGKHVVAEGFWNDVWNPITTRTAVETGVVVQQISIPSGGTPMTKLRFTVTDFHSSASFRISSIFVMAYNSGLLEVPFLSRSGGEIFAPITYGADPVGANELVRKAYADGRVTKLAAGQTTQVYARNGAGVDTGVPYSGSALADTFPIRDANGRLTAADPSAAGHVATKGWADTALAAKVDTSDARLTNTRNLRTTDLTTATAAATAAKTATGTAPVAGDIVKLTFTLGNSAGTITLAVNGGTAYPLRSGNTGIASAAAQVAANGLLMLYFDGAAYHVMSEPQAYAEISTADIDAGTATTQRAITGRRAQYIVDKARTGVELAANKGQPNGYASLDGGGKVPLSQLPSALMTYNGMWNAATNTPPLVDGVGDTGDVWKVSVAGTRDFGSGPISFAQNDYTIYNGLTWEKSDSTDDVVSVAGKTGAVELTKADVGLANVNNTSDAAKPISTATQAALDAKASATDPRLSDARPPTAHTHTAAEISNSTAIGRSLVTAASQQAGRAAIGASDLVLGTTGTTAKAGDYVPGWGEITDKPATFPPVIGSSASTAVAGNDPRLVDSRPPLAHTHAARDITSGAVLSYGNATAVTSIEDGVTAFALPNIESRAALVGAEISDLVNAQASGSWAPNWKSANDGTTRTVADATSSFGLDMWVGGTRYIEFQLATLPGYGIKVWVDGLPYSDLPASPPWTAGQVNTLKIDFGFVNGPRRVRLMVDRCAIGEVWTEPDGIVWSPALDGQRLLVLGDSLAQGTLYNAGGELGTWVPRLAEYLGCEDYWNAAIAGTGPTVGYGGYPNFQVRATQDVVPTDAELVFVGSWFNGRENGGSANAAAITAIINTLQGMASGPTVVVFGPPDPAGVNADTAMLAVDTAVREACATAGVAYVSPLTGDVYAETGTRVLNGDPWITLENRSTLIAADEIHFTDQGHKVFASRLAESYTLVKPGPASSNHAHPISEVTGLQAALDGKVVKSNLTFRVYGTDGAAVQQAFQWSLDPIGFTMPARRDNGQVSTGPASNSDDAVPLSQLQSALDVKSDVGHTHAWSTIADKPSTFAPIIGSTATTAVAGNDARLTDARTPVAHTHVVTDLSNSTATGRSLLTAADAATARSTLSAEPALATGTTSQYLRGDKSWQTLNKAAVGLSNVDNTSDANKPVSTAQGTAIGAKLDRSNTVSSMYGTDASGNQIMGAYSTGAVANTVAIRDEAGRVATATPTGGDHAVNKAYADTELAGKVDTLPDPWLLYATDDNGLTGMQYSANDFAAWTIAQRGAGGVVKVGTAVAPEDAVTKAQLDGRIHFGTRPATGVAGVLYVEG</sequence>
<dbReference type="RefSeq" id="YP_010059411.1">
    <property type="nucleotide sequence ID" value="NC_054725.1"/>
</dbReference>
<evidence type="ECO:0000256" key="1">
    <source>
        <dbReference type="SAM" id="MobiDB-lite"/>
    </source>
</evidence>
<dbReference type="Proteomes" id="UP000503093">
    <property type="component" value="Segment"/>
</dbReference>
<feature type="compositionally biased region" description="Low complexity" evidence="1">
    <location>
        <begin position="306"/>
        <end position="333"/>
    </location>
</feature>
<feature type="compositionally biased region" description="Low complexity" evidence="1">
    <location>
        <begin position="134"/>
        <end position="143"/>
    </location>
</feature>
<dbReference type="Pfam" id="PF01391">
    <property type="entry name" value="Collagen"/>
    <property type="match status" value="4"/>
</dbReference>
<evidence type="ECO:0000313" key="3">
    <source>
        <dbReference type="Proteomes" id="UP000503093"/>
    </source>
</evidence>
<feature type="region of interest" description="Disordered" evidence="1">
    <location>
        <begin position="1046"/>
        <end position="1068"/>
    </location>
</feature>
<dbReference type="KEGG" id="vg:64766643"/>
<gene>
    <name evidence="2" type="primary">162</name>
    <name evidence="2" type="ORF">SEA_SKOG_161</name>
</gene>
<name>A0A6G6XKL6_9CAUD</name>
<evidence type="ECO:0000313" key="2">
    <source>
        <dbReference type="EMBL" id="QIG58313.1"/>
    </source>
</evidence>
<protein>
    <submittedName>
        <fullName evidence="2">Minor tail protein</fullName>
    </submittedName>
</protein>
<feature type="compositionally biased region" description="Low complexity" evidence="1">
    <location>
        <begin position="150"/>
        <end position="165"/>
    </location>
</feature>
<dbReference type="PANTHER" id="PTHR37456:SF6">
    <property type="entry name" value="COLLAGEN ALPHA-1(XXIII) CHAIN-LIKE ISOFORM X2"/>
    <property type="match status" value="1"/>
</dbReference>
<proteinExistence type="predicted"/>
<feature type="compositionally biased region" description="Low complexity" evidence="1">
    <location>
        <begin position="176"/>
        <end position="185"/>
    </location>
</feature>
<feature type="compositionally biased region" description="Basic and acidic residues" evidence="1">
    <location>
        <begin position="369"/>
        <end position="379"/>
    </location>
</feature>
<dbReference type="Pfam" id="PF12789">
    <property type="entry name" value="PTR"/>
    <property type="match status" value="2"/>
</dbReference>
<dbReference type="InterPro" id="IPR008160">
    <property type="entry name" value="Collagen"/>
</dbReference>
<dbReference type="EMBL" id="MN908687">
    <property type="protein sequence ID" value="QIG58313.1"/>
    <property type="molecule type" value="Genomic_DNA"/>
</dbReference>
<dbReference type="PANTHER" id="PTHR37456">
    <property type="entry name" value="SI:CH211-266K2.1"/>
    <property type="match status" value="1"/>
</dbReference>
<feature type="compositionally biased region" description="Pro residues" evidence="1">
    <location>
        <begin position="90"/>
        <end position="99"/>
    </location>
</feature>
<dbReference type="GeneID" id="64766643"/>
<feature type="region of interest" description="Disordered" evidence="1">
    <location>
        <begin position="71"/>
        <end position="234"/>
    </location>
</feature>
<dbReference type="SUPFAM" id="SSF52266">
    <property type="entry name" value="SGNH hydrolase"/>
    <property type="match status" value="1"/>
</dbReference>
<dbReference type="InterPro" id="IPR050938">
    <property type="entry name" value="Collagen_Structural_Proteins"/>
</dbReference>